<keyword evidence="6 7" id="KW-0472">Membrane</keyword>
<sequence length="290" mass="31605">MENHAVIKKTEKAEPVKERFGIREKTITSIVILSVFFIAILVAGSLIHTNSLYVDLTNIFIPPDGNHPFGTDWVGRDMLLRTVKGLSLSMKIGLLCSATSSLIAMLLGIVAPLLGGKADAFVSWLVDLLLSVPHTLVIILISVACGGGLKGIVIGVTATHWTSLTRIIRAEVLQIKEAEYTKISRRFGKGNWFIAKEHVLPHIIPQLVVGTVLIFPHAILHEASVTFLGFGLPAHEPAIGVILSESMKYLTSGKWWLAFFPGISLVMVSMMVNSIGRNIEKLINPKSANE</sequence>
<feature type="transmembrane region" description="Helical" evidence="7">
    <location>
        <begin position="255"/>
        <end position="276"/>
    </location>
</feature>
<dbReference type="InterPro" id="IPR050366">
    <property type="entry name" value="BP-dependent_transpt_permease"/>
</dbReference>
<feature type="transmembrane region" description="Helical" evidence="7">
    <location>
        <begin position="92"/>
        <end position="114"/>
    </location>
</feature>
<feature type="domain" description="ABC transmembrane type-1" evidence="8">
    <location>
        <begin position="90"/>
        <end position="276"/>
    </location>
</feature>
<dbReference type="CDD" id="cd06261">
    <property type="entry name" value="TM_PBP2"/>
    <property type="match status" value="1"/>
</dbReference>
<evidence type="ECO:0000256" key="1">
    <source>
        <dbReference type="ARBA" id="ARBA00004651"/>
    </source>
</evidence>
<feature type="transmembrane region" description="Helical" evidence="7">
    <location>
        <begin position="27"/>
        <end position="47"/>
    </location>
</feature>
<evidence type="ECO:0000313" key="10">
    <source>
        <dbReference type="Proteomes" id="UP000287601"/>
    </source>
</evidence>
<keyword evidence="5 7" id="KW-1133">Transmembrane helix</keyword>
<dbReference type="Gene3D" id="1.10.3720.10">
    <property type="entry name" value="MetI-like"/>
    <property type="match status" value="1"/>
</dbReference>
<dbReference type="RefSeq" id="WP_128745323.1">
    <property type="nucleotide sequence ID" value="NZ_CP035281.1"/>
</dbReference>
<dbReference type="GO" id="GO:0055085">
    <property type="term" value="P:transmembrane transport"/>
    <property type="evidence" value="ECO:0007669"/>
    <property type="project" value="InterPro"/>
</dbReference>
<dbReference type="Pfam" id="PF00528">
    <property type="entry name" value="BPD_transp_1"/>
    <property type="match status" value="1"/>
</dbReference>
<keyword evidence="3" id="KW-1003">Cell membrane</keyword>
<dbReference type="PROSITE" id="PS50928">
    <property type="entry name" value="ABC_TM1"/>
    <property type="match status" value="1"/>
</dbReference>
<proteinExistence type="inferred from homology"/>
<comment type="subcellular location">
    <subcellularLocation>
        <location evidence="1 7">Cell membrane</location>
        <topology evidence="1 7">Multi-pass membrane protein</topology>
    </subcellularLocation>
</comment>
<comment type="similarity">
    <text evidence="7">Belongs to the binding-protein-dependent transport system permease family.</text>
</comment>
<evidence type="ECO:0000256" key="6">
    <source>
        <dbReference type="ARBA" id="ARBA00023136"/>
    </source>
</evidence>
<dbReference type="GO" id="GO:0005886">
    <property type="term" value="C:plasma membrane"/>
    <property type="evidence" value="ECO:0007669"/>
    <property type="project" value="UniProtKB-SubCell"/>
</dbReference>
<dbReference type="InterPro" id="IPR000515">
    <property type="entry name" value="MetI-like"/>
</dbReference>
<name>A0A410PUT1_9FIRM</name>
<evidence type="ECO:0000256" key="7">
    <source>
        <dbReference type="RuleBase" id="RU363032"/>
    </source>
</evidence>
<evidence type="ECO:0000256" key="2">
    <source>
        <dbReference type="ARBA" id="ARBA00022448"/>
    </source>
</evidence>
<dbReference type="AlphaFoldDB" id="A0A410PUT1"/>
<dbReference type="PANTHER" id="PTHR43386">
    <property type="entry name" value="OLIGOPEPTIDE TRANSPORT SYSTEM PERMEASE PROTEIN APPC"/>
    <property type="match status" value="1"/>
</dbReference>
<reference evidence="9 10" key="1">
    <citation type="submission" date="2019-01" db="EMBL/GenBank/DDBJ databases">
        <title>Draft genomes of a novel of Aminipila strains.</title>
        <authorList>
            <person name="Ma S."/>
        </authorList>
    </citation>
    <scope>NUCLEOTIDE SEQUENCE [LARGE SCALE GENOMIC DNA]</scope>
    <source>
        <strain evidence="10">JN-39</strain>
    </source>
</reference>
<keyword evidence="2 7" id="KW-0813">Transport</keyword>
<dbReference type="EMBL" id="CP035281">
    <property type="protein sequence ID" value="QAT42673.1"/>
    <property type="molecule type" value="Genomic_DNA"/>
</dbReference>
<dbReference type="KEGG" id="amij:EQM06_05210"/>
<evidence type="ECO:0000256" key="3">
    <source>
        <dbReference type="ARBA" id="ARBA00022475"/>
    </source>
</evidence>
<keyword evidence="10" id="KW-1185">Reference proteome</keyword>
<dbReference type="InterPro" id="IPR035906">
    <property type="entry name" value="MetI-like_sf"/>
</dbReference>
<evidence type="ECO:0000256" key="4">
    <source>
        <dbReference type="ARBA" id="ARBA00022692"/>
    </source>
</evidence>
<evidence type="ECO:0000259" key="8">
    <source>
        <dbReference type="PROSITE" id="PS50928"/>
    </source>
</evidence>
<protein>
    <submittedName>
        <fullName evidence="9">ABC transporter permease</fullName>
    </submittedName>
</protein>
<dbReference type="SUPFAM" id="SSF161098">
    <property type="entry name" value="MetI-like"/>
    <property type="match status" value="1"/>
</dbReference>
<evidence type="ECO:0000313" key="9">
    <source>
        <dbReference type="EMBL" id="QAT42673.1"/>
    </source>
</evidence>
<accession>A0A410PUT1</accession>
<dbReference type="Proteomes" id="UP000287601">
    <property type="component" value="Chromosome"/>
</dbReference>
<evidence type="ECO:0000256" key="5">
    <source>
        <dbReference type="ARBA" id="ARBA00022989"/>
    </source>
</evidence>
<gene>
    <name evidence="9" type="ORF">EQM06_05210</name>
</gene>
<dbReference type="OrthoDB" id="9783218at2"/>
<organism evidence="9 10">
    <name type="scientific">Aminipila luticellarii</name>
    <dbReference type="NCBI Taxonomy" id="2507160"/>
    <lineage>
        <taxon>Bacteria</taxon>
        <taxon>Bacillati</taxon>
        <taxon>Bacillota</taxon>
        <taxon>Clostridia</taxon>
        <taxon>Peptostreptococcales</taxon>
        <taxon>Anaerovoracaceae</taxon>
        <taxon>Aminipila</taxon>
    </lineage>
</organism>
<dbReference type="PANTHER" id="PTHR43386:SF23">
    <property type="entry name" value="ABC TRANSPORTER"/>
    <property type="match status" value="1"/>
</dbReference>
<keyword evidence="4 7" id="KW-0812">Transmembrane</keyword>